<dbReference type="Proteomes" id="UP000827549">
    <property type="component" value="Chromosome 1"/>
</dbReference>
<dbReference type="RefSeq" id="XP_062622447.1">
    <property type="nucleotide sequence ID" value="XM_062766463.1"/>
</dbReference>
<feature type="compositionally biased region" description="Acidic residues" evidence="1">
    <location>
        <begin position="168"/>
        <end position="194"/>
    </location>
</feature>
<feature type="region of interest" description="Disordered" evidence="1">
    <location>
        <begin position="160"/>
        <end position="205"/>
    </location>
</feature>
<reference evidence="2" key="1">
    <citation type="submission" date="2023-10" db="EMBL/GenBank/DDBJ databases">
        <authorList>
            <person name="Noh H."/>
        </authorList>
    </citation>
    <scope>NUCLEOTIDE SEQUENCE</scope>
    <source>
        <strain evidence="2">DUCC4014</strain>
    </source>
</reference>
<organism evidence="2 3">
    <name type="scientific">Vanrija pseudolonga</name>
    <dbReference type="NCBI Taxonomy" id="143232"/>
    <lineage>
        <taxon>Eukaryota</taxon>
        <taxon>Fungi</taxon>
        <taxon>Dikarya</taxon>
        <taxon>Basidiomycota</taxon>
        <taxon>Agaricomycotina</taxon>
        <taxon>Tremellomycetes</taxon>
        <taxon>Trichosporonales</taxon>
        <taxon>Trichosporonaceae</taxon>
        <taxon>Vanrija</taxon>
    </lineage>
</organism>
<evidence type="ECO:0000313" key="3">
    <source>
        <dbReference type="Proteomes" id="UP000827549"/>
    </source>
</evidence>
<name>A0AAF0XYV2_9TREE</name>
<protein>
    <submittedName>
        <fullName evidence="2">Uncharacterized protein</fullName>
    </submittedName>
</protein>
<gene>
    <name evidence="2" type="ORF">LOC62_01G000036</name>
</gene>
<dbReference type="AlphaFoldDB" id="A0AAF0XYV2"/>
<sequence length="205" mass="22218">MALPSASTSVLLQIAQGDREARRIVTLAKFGLYAFASDGERVLVTRLLNGDRTPKFLLELAAALGHAVIDRANLHREGAYKDLMARTLRRLARVAERLACAEPVLERLGAAVAGYEADAASLEAARLERMAALAARRRRAGGAAPDAALALARMIKQGAVKIQPQSDAEPDDDDESSSDEETLSLVEDDDDEEVPWALEQQEKTR</sequence>
<keyword evidence="3" id="KW-1185">Reference proteome</keyword>
<dbReference type="GeneID" id="87803298"/>
<evidence type="ECO:0000313" key="2">
    <source>
        <dbReference type="EMBL" id="WOO76415.1"/>
    </source>
</evidence>
<proteinExistence type="predicted"/>
<dbReference type="EMBL" id="CP086714">
    <property type="protein sequence ID" value="WOO76415.1"/>
    <property type="molecule type" value="Genomic_DNA"/>
</dbReference>
<evidence type="ECO:0000256" key="1">
    <source>
        <dbReference type="SAM" id="MobiDB-lite"/>
    </source>
</evidence>
<accession>A0AAF0XYV2</accession>